<evidence type="ECO:0000313" key="4">
    <source>
        <dbReference type="Proteomes" id="UP001168821"/>
    </source>
</evidence>
<evidence type="ECO:0000256" key="1">
    <source>
        <dbReference type="SAM" id="Coils"/>
    </source>
</evidence>
<dbReference type="EMBL" id="JALNTZ010000006">
    <property type="protein sequence ID" value="KAJ3650174.1"/>
    <property type="molecule type" value="Genomic_DNA"/>
</dbReference>
<sequence length="337" mass="38485">MVSATVDPSNALKVLCSVCCNPAVRKRIFCGDCGVWSHPSCYEKKKCCDAGNGDTIIKDNKTIYDDDSELNQSIIHESVLWETSIVKDTTNEQKRSIDELCNVIKELFTRNRTLEEQLIQQKKDELVKATKFKTFIQTELRVLQKNTEILMTEIISIKNHLADHTVAKTEDTITSASKNDNTLKNWEFPLKPMAERSTQNKTGKFHCKRTSDSNAIILDNDIDNEIRNMISQNNLTTLTSVSSSINATSLLPKEDKSTNFKTDDVPKQKKNRQPKATVKDNDFNQNVINTAGEENFQIVEKKKRKRNKISVGENMDESDFVGAKRKIWLFYQESEMM</sequence>
<feature type="region of interest" description="Disordered" evidence="2">
    <location>
        <begin position="249"/>
        <end position="277"/>
    </location>
</feature>
<keyword evidence="1" id="KW-0175">Coiled coil</keyword>
<dbReference type="AlphaFoldDB" id="A0AA38I9Y3"/>
<reference evidence="3" key="1">
    <citation type="journal article" date="2023" name="G3 (Bethesda)">
        <title>Whole genome assemblies of Zophobas morio and Tenebrio molitor.</title>
        <authorList>
            <person name="Kaur S."/>
            <person name="Stinson S.A."/>
            <person name="diCenzo G.C."/>
        </authorList>
    </citation>
    <scope>NUCLEOTIDE SEQUENCE</scope>
    <source>
        <strain evidence="3">QUZm001</strain>
    </source>
</reference>
<accession>A0AA38I9Y3</accession>
<dbReference type="CDD" id="cd15489">
    <property type="entry name" value="PHD_SF"/>
    <property type="match status" value="1"/>
</dbReference>
<keyword evidence="4" id="KW-1185">Reference proteome</keyword>
<feature type="coiled-coil region" evidence="1">
    <location>
        <begin position="97"/>
        <end position="124"/>
    </location>
</feature>
<gene>
    <name evidence="3" type="ORF">Zmor_021878</name>
</gene>
<name>A0AA38I9Y3_9CUCU</name>
<organism evidence="3 4">
    <name type="scientific">Zophobas morio</name>
    <dbReference type="NCBI Taxonomy" id="2755281"/>
    <lineage>
        <taxon>Eukaryota</taxon>
        <taxon>Metazoa</taxon>
        <taxon>Ecdysozoa</taxon>
        <taxon>Arthropoda</taxon>
        <taxon>Hexapoda</taxon>
        <taxon>Insecta</taxon>
        <taxon>Pterygota</taxon>
        <taxon>Neoptera</taxon>
        <taxon>Endopterygota</taxon>
        <taxon>Coleoptera</taxon>
        <taxon>Polyphaga</taxon>
        <taxon>Cucujiformia</taxon>
        <taxon>Tenebrionidae</taxon>
        <taxon>Zophobas</taxon>
    </lineage>
</organism>
<protein>
    <submittedName>
        <fullName evidence="3">Uncharacterized protein</fullName>
    </submittedName>
</protein>
<evidence type="ECO:0000256" key="2">
    <source>
        <dbReference type="SAM" id="MobiDB-lite"/>
    </source>
</evidence>
<evidence type="ECO:0000313" key="3">
    <source>
        <dbReference type="EMBL" id="KAJ3650174.1"/>
    </source>
</evidence>
<comment type="caution">
    <text evidence="3">The sequence shown here is derived from an EMBL/GenBank/DDBJ whole genome shotgun (WGS) entry which is preliminary data.</text>
</comment>
<feature type="compositionally biased region" description="Basic and acidic residues" evidence="2">
    <location>
        <begin position="252"/>
        <end position="267"/>
    </location>
</feature>
<dbReference type="Proteomes" id="UP001168821">
    <property type="component" value="Unassembled WGS sequence"/>
</dbReference>
<proteinExistence type="predicted"/>